<evidence type="ECO:0000256" key="8">
    <source>
        <dbReference type="PIRSR" id="PIRSR000183-3"/>
    </source>
</evidence>
<accession>A0A553IH13</accession>
<feature type="binding site" evidence="8">
    <location>
        <position position="277"/>
    </location>
    <ligand>
        <name>NAD(+)</name>
        <dbReference type="ChEBI" id="CHEBI:57540"/>
    </ligand>
</feature>
<keyword evidence="4 5" id="KW-0560">Oxidoreductase</keyword>
<dbReference type="GO" id="GO:0005886">
    <property type="term" value="C:plasma membrane"/>
    <property type="evidence" value="ECO:0007669"/>
    <property type="project" value="TreeGrafter"/>
</dbReference>
<keyword evidence="8" id="KW-0547">Nucleotide-binding</keyword>
<reference evidence="12 13" key="1">
    <citation type="submission" date="2019-07" db="EMBL/GenBank/DDBJ databases">
        <title>Genome sequence of Acholeplasma laidlawii strain with increased resistance to erythromycin.</title>
        <authorList>
            <person name="Medvedeva E.S."/>
            <person name="Baranova N.B."/>
            <person name="Siniagina M.N."/>
            <person name="Mouzykantov A."/>
            <person name="Chernova O.A."/>
            <person name="Chernov V.M."/>
        </authorList>
    </citation>
    <scope>NUCLEOTIDE SEQUENCE [LARGE SCALE GENOMIC DNA]</scope>
    <source>
        <strain evidence="12 13">PG8REry</strain>
    </source>
</reference>
<dbReference type="SMART" id="SM01002">
    <property type="entry name" value="AlaDh_PNT_C"/>
    <property type="match status" value="1"/>
</dbReference>
<sequence length="368" mass="39825">MIIGLVREVKESEDRVGLTPDAVRAYVKAGHTVLVESGAGKTSGFSDAAYKKRGAVIIDSAKEVWHKSKMIIKVKEPVRSEYPLIRTGQILFTYLHLAADEPLLKTLLKKRVSSIAYETVRDETGLPLLKPMSEVAGRLSVLEGARFLYKNNGGNGLLISGVTGVNPAKVTIIGAGVAGSAALQNAYGLGSDVTILDINEKRLDDLKQIYPKLTTLISNEANIIASLKDADLVISSVLLPGKKAPKLIKKAYYKDMKKGTVIVDIAIDQGGSTEVSRPTTHSEPVFKVSGITHYCVANMPGIVPRTATIALNDATLKFGLEIANKGLEKSVEENPSINEGLNTYKGYITQKDVAESFHKEFITFESLR</sequence>
<feature type="binding site" evidence="8">
    <location>
        <position position="133"/>
    </location>
    <ligand>
        <name>NAD(+)</name>
        <dbReference type="ChEBI" id="CHEBI:57540"/>
    </ligand>
</feature>
<dbReference type="GO" id="GO:0000166">
    <property type="term" value="F:nucleotide binding"/>
    <property type="evidence" value="ECO:0007669"/>
    <property type="project" value="UniProtKB-KW"/>
</dbReference>
<evidence type="ECO:0000256" key="4">
    <source>
        <dbReference type="ARBA" id="ARBA00023002"/>
    </source>
</evidence>
<dbReference type="GO" id="GO:0042853">
    <property type="term" value="P:L-alanine catabolic process"/>
    <property type="evidence" value="ECO:0007669"/>
    <property type="project" value="InterPro"/>
</dbReference>
<keyword evidence="5 8" id="KW-0520">NAD</keyword>
<dbReference type="InterPro" id="IPR008141">
    <property type="entry name" value="Ala_DH"/>
</dbReference>
<feature type="domain" description="Alanine dehydrogenase/pyridine nucleotide transhydrogenase NAD(H)-binding" evidence="10">
    <location>
        <begin position="148"/>
        <end position="295"/>
    </location>
</feature>
<comment type="similarity">
    <text evidence="2 5">Belongs to the AlaDH/PNT family.</text>
</comment>
<protein>
    <recommendedName>
        <fullName evidence="3 5">Alanine dehydrogenase</fullName>
        <ecNumber evidence="3 5">1.4.1.1</ecNumber>
    </recommendedName>
</protein>
<comment type="cofactor">
    <cofactor evidence="9">
        <name>Mg(2+)</name>
        <dbReference type="ChEBI" id="CHEBI:18420"/>
    </cofactor>
    <text evidence="9">Binds 1 Mg(2+) ion per subunit.</text>
</comment>
<feature type="binding site" evidence="8">
    <location>
        <position position="218"/>
    </location>
    <ligand>
        <name>NAD(+)</name>
        <dbReference type="ChEBI" id="CHEBI:57540"/>
    </ligand>
</feature>
<keyword evidence="9" id="KW-0479">Metal-binding</keyword>
<feature type="binding site" evidence="8">
    <location>
        <begin position="237"/>
        <end position="238"/>
    </location>
    <ligand>
        <name>NAD(+)</name>
        <dbReference type="ChEBI" id="CHEBI:57540"/>
    </ligand>
</feature>
<gene>
    <name evidence="12" type="primary">ald</name>
    <name evidence="12" type="ORF">FNV44_00125</name>
</gene>
<evidence type="ECO:0000256" key="5">
    <source>
        <dbReference type="PIRNR" id="PIRNR000183"/>
    </source>
</evidence>
<dbReference type="Proteomes" id="UP000315938">
    <property type="component" value="Unassembled WGS sequence"/>
</dbReference>
<feature type="binding site" evidence="7">
    <location>
        <position position="15"/>
    </location>
    <ligand>
        <name>substrate</name>
    </ligand>
</feature>
<dbReference type="PANTHER" id="PTHR42795:SF1">
    <property type="entry name" value="ALANINE DEHYDROGENASE"/>
    <property type="match status" value="1"/>
</dbReference>
<evidence type="ECO:0000256" key="3">
    <source>
        <dbReference type="ARBA" id="ARBA00012897"/>
    </source>
</evidence>
<feature type="binding site" evidence="8">
    <location>
        <position position="202"/>
    </location>
    <ligand>
        <name>NAD(+)</name>
        <dbReference type="ChEBI" id="CHEBI:57540"/>
    </ligand>
</feature>
<evidence type="ECO:0000256" key="9">
    <source>
        <dbReference type="PIRSR" id="PIRSR000183-4"/>
    </source>
</evidence>
<feature type="binding site" evidence="7">
    <location>
        <position position="75"/>
    </location>
    <ligand>
        <name>substrate</name>
    </ligand>
</feature>
<feature type="active site" description="Proton donor/acceptor" evidence="6">
    <location>
        <position position="268"/>
    </location>
</feature>
<evidence type="ECO:0000259" key="11">
    <source>
        <dbReference type="SMART" id="SM01003"/>
    </source>
</evidence>
<dbReference type="OMA" id="HVKGFMG"/>
<dbReference type="Gene3D" id="3.40.50.720">
    <property type="entry name" value="NAD(P)-binding Rossmann-like Domain"/>
    <property type="match status" value="2"/>
</dbReference>
<evidence type="ECO:0000256" key="1">
    <source>
        <dbReference type="ARBA" id="ARBA00005206"/>
    </source>
</evidence>
<evidence type="ECO:0000256" key="2">
    <source>
        <dbReference type="ARBA" id="ARBA00005689"/>
    </source>
</evidence>
<dbReference type="InterPro" id="IPR007886">
    <property type="entry name" value="AlaDH/PNT_N"/>
</dbReference>
<dbReference type="RefSeq" id="WP_012243036.1">
    <property type="nucleotide sequence ID" value="NZ_JACAOE010000001.1"/>
</dbReference>
<dbReference type="SUPFAM" id="SSF51735">
    <property type="entry name" value="NAD(P)-binding Rossmann-fold domains"/>
    <property type="match status" value="1"/>
</dbReference>
<dbReference type="AlphaFoldDB" id="A0A553IH13"/>
<dbReference type="SMART" id="SM01003">
    <property type="entry name" value="AlaDh_PNT_N"/>
    <property type="match status" value="1"/>
</dbReference>
<dbReference type="PANTHER" id="PTHR42795">
    <property type="entry name" value="ALANINE DEHYDROGENASE"/>
    <property type="match status" value="1"/>
</dbReference>
<evidence type="ECO:0000256" key="7">
    <source>
        <dbReference type="PIRSR" id="PIRSR000183-2"/>
    </source>
</evidence>
<organism evidence="12 13">
    <name type="scientific">Acholeplasma laidlawii</name>
    <dbReference type="NCBI Taxonomy" id="2148"/>
    <lineage>
        <taxon>Bacteria</taxon>
        <taxon>Bacillati</taxon>
        <taxon>Mycoplasmatota</taxon>
        <taxon>Mollicutes</taxon>
        <taxon>Acholeplasmatales</taxon>
        <taxon>Acholeplasmataceae</taxon>
        <taxon>Acholeplasma</taxon>
    </lineage>
</organism>
<dbReference type="NCBIfam" id="TIGR00518">
    <property type="entry name" value="alaDH"/>
    <property type="match status" value="1"/>
</dbReference>
<dbReference type="Pfam" id="PF01262">
    <property type="entry name" value="AlaDh_PNT_C"/>
    <property type="match status" value="1"/>
</dbReference>
<dbReference type="InterPro" id="IPR036291">
    <property type="entry name" value="NAD(P)-bd_dom_sf"/>
</dbReference>
<evidence type="ECO:0000313" key="13">
    <source>
        <dbReference type="Proteomes" id="UP000315938"/>
    </source>
</evidence>
<dbReference type="PIRSF" id="PIRSF000183">
    <property type="entry name" value="Alanine_dh"/>
    <property type="match status" value="1"/>
</dbReference>
<feature type="binding site" evidence="8">
    <location>
        <position position="197"/>
    </location>
    <ligand>
        <name>NAD(+)</name>
        <dbReference type="ChEBI" id="CHEBI:57540"/>
    </ligand>
</feature>
<dbReference type="EMBL" id="VKID01000001">
    <property type="protein sequence ID" value="TRX99480.1"/>
    <property type="molecule type" value="Genomic_DNA"/>
</dbReference>
<keyword evidence="9" id="KW-0460">Magnesium</keyword>
<dbReference type="InterPro" id="IPR007698">
    <property type="entry name" value="AlaDH/PNT_NAD(H)-bd"/>
</dbReference>
<feature type="binding site" evidence="8">
    <location>
        <begin position="296"/>
        <end position="299"/>
    </location>
    <ligand>
        <name>NAD(+)</name>
        <dbReference type="ChEBI" id="CHEBI:57540"/>
    </ligand>
</feature>
<dbReference type="GO" id="GO:0046872">
    <property type="term" value="F:metal ion binding"/>
    <property type="evidence" value="ECO:0007669"/>
    <property type="project" value="UniProtKB-KW"/>
</dbReference>
<feature type="active site" description="Proton donor/acceptor" evidence="6">
    <location>
        <position position="96"/>
    </location>
</feature>
<feature type="binding site" evidence="9">
    <location>
        <position position="321"/>
    </location>
    <ligand>
        <name>Mg(2+)</name>
        <dbReference type="ChEBI" id="CHEBI:18420"/>
    </ligand>
</feature>
<dbReference type="GeneID" id="41339238"/>
<comment type="catalytic activity">
    <reaction evidence="5">
        <text>L-alanine + NAD(+) + H2O = pyruvate + NH4(+) + NADH + H(+)</text>
        <dbReference type="Rhea" id="RHEA:18405"/>
        <dbReference type="ChEBI" id="CHEBI:15361"/>
        <dbReference type="ChEBI" id="CHEBI:15377"/>
        <dbReference type="ChEBI" id="CHEBI:15378"/>
        <dbReference type="ChEBI" id="CHEBI:28938"/>
        <dbReference type="ChEBI" id="CHEBI:57540"/>
        <dbReference type="ChEBI" id="CHEBI:57945"/>
        <dbReference type="ChEBI" id="CHEBI:57972"/>
        <dbReference type="EC" id="1.4.1.1"/>
    </reaction>
</comment>
<dbReference type="EC" id="1.4.1.1" evidence="3 5"/>
<proteinExistence type="inferred from homology"/>
<name>A0A553IH13_ACHLA</name>
<comment type="caution">
    <text evidence="12">The sequence shown here is derived from an EMBL/GenBank/DDBJ whole genome shotgun (WGS) entry which is preliminary data.</text>
</comment>
<comment type="pathway">
    <text evidence="1">Amino-acid degradation; L-alanine degradation via dehydrogenase pathway; NH(3) and pyruvate from L-alanine: step 1/1.</text>
</comment>
<dbReference type="CDD" id="cd05305">
    <property type="entry name" value="L-AlaDH"/>
    <property type="match status" value="1"/>
</dbReference>
<feature type="domain" description="Alanine dehydrogenase/pyridine nucleotide transhydrogenase N-terminal" evidence="11">
    <location>
        <begin position="4"/>
        <end position="136"/>
    </location>
</feature>
<dbReference type="Pfam" id="PF05222">
    <property type="entry name" value="AlaDh_PNT_N"/>
    <property type="match status" value="1"/>
</dbReference>
<evidence type="ECO:0000313" key="12">
    <source>
        <dbReference type="EMBL" id="TRX99480.1"/>
    </source>
</evidence>
<dbReference type="GO" id="GO:0000286">
    <property type="term" value="F:alanine dehydrogenase activity"/>
    <property type="evidence" value="ECO:0007669"/>
    <property type="project" value="UniProtKB-UniRule"/>
</dbReference>
<dbReference type="SUPFAM" id="SSF52283">
    <property type="entry name" value="Formate/glycerate dehydrogenase catalytic domain-like"/>
    <property type="match status" value="1"/>
</dbReference>
<evidence type="ECO:0000256" key="6">
    <source>
        <dbReference type="PIRSR" id="PIRSR000183-1"/>
    </source>
</evidence>
<feature type="binding site" evidence="8">
    <location>
        <begin position="265"/>
        <end position="268"/>
    </location>
    <ligand>
        <name>NAD(+)</name>
        <dbReference type="ChEBI" id="CHEBI:57540"/>
    </ligand>
</feature>
<evidence type="ECO:0000259" key="10">
    <source>
        <dbReference type="SMART" id="SM01002"/>
    </source>
</evidence>